<reference evidence="2" key="1">
    <citation type="submission" date="2023-08" db="EMBL/GenBank/DDBJ databases">
        <authorList>
            <person name="Chen Y."/>
            <person name="Shah S."/>
            <person name="Dougan E. K."/>
            <person name="Thang M."/>
            <person name="Chan C."/>
        </authorList>
    </citation>
    <scope>NUCLEOTIDE SEQUENCE</scope>
</reference>
<feature type="chain" id="PRO_5041456270" evidence="1">
    <location>
        <begin position="20"/>
        <end position="709"/>
    </location>
</feature>
<evidence type="ECO:0000313" key="2">
    <source>
        <dbReference type="EMBL" id="CAJ1410335.1"/>
    </source>
</evidence>
<evidence type="ECO:0000313" key="3">
    <source>
        <dbReference type="Proteomes" id="UP001178507"/>
    </source>
</evidence>
<accession>A0AA36JQ41</accession>
<dbReference type="InterPro" id="IPR037242">
    <property type="entry name" value="Vanabin-2_sf"/>
</dbReference>
<keyword evidence="1" id="KW-0732">Signal</keyword>
<dbReference type="Proteomes" id="UP001178507">
    <property type="component" value="Unassembled WGS sequence"/>
</dbReference>
<protein>
    <submittedName>
        <fullName evidence="2">Uncharacterized protein</fullName>
    </submittedName>
</protein>
<keyword evidence="3" id="KW-1185">Reference proteome</keyword>
<feature type="signal peptide" evidence="1">
    <location>
        <begin position="1"/>
        <end position="19"/>
    </location>
</feature>
<comment type="caution">
    <text evidence="2">The sequence shown here is derived from an EMBL/GenBank/DDBJ whole genome shotgun (WGS) entry which is preliminary data.</text>
</comment>
<organism evidence="2 3">
    <name type="scientific">Effrenium voratum</name>
    <dbReference type="NCBI Taxonomy" id="2562239"/>
    <lineage>
        <taxon>Eukaryota</taxon>
        <taxon>Sar</taxon>
        <taxon>Alveolata</taxon>
        <taxon>Dinophyceae</taxon>
        <taxon>Suessiales</taxon>
        <taxon>Symbiodiniaceae</taxon>
        <taxon>Effrenium</taxon>
    </lineage>
</organism>
<name>A0AA36JQ41_9DINO</name>
<proteinExistence type="predicted"/>
<dbReference type="EMBL" id="CAUJNA010003812">
    <property type="protein sequence ID" value="CAJ1410335.1"/>
    <property type="molecule type" value="Genomic_DNA"/>
</dbReference>
<sequence length="709" mass="74793">MANMLLVIVALTGVAVGKSACTSNRPQMKSCGAECFSHSDVASCSADCLEQKGESSVCAQCYGPKIQCSIEKCVDKCNDEFDFNGDCQACMMQTCNFATSCTPDKSAPAPVDASLLKELVTLAKTKDPVAEPAAVCVSNRPEMKSCGAECFSHSDVASCSADCLEQKGESSVCAQCYGPKIQCSIEKCVDKCNNEFDFNGDCQACMMQTCNFATSCTPDKSAAAPVDASLLKELVTLAKTKDPVAEPAAVCVSNRPEMKSCGAECFSHSDVASCSADCLEQKGESSVCAQCYGPKIQCSIEKCVDKCNDEFDFNGDCQACMMQTCNFVTSCTPDKSAAAPVDASLLKELVTLAKTKDPVAEPAAVCVSNRPEMKSCGAECFSHSDVASCSADCLEQKGESSVCAQCYGPKIQCSIEKCVDKCNDEFDFNGDCQACMMQTCNFATSCTPDKSAAAPVDASLLKELVTLAKTKDPVAEPAAVCVSNRPEMKSCGAECFSHSDVASCSADCLEQKGESSVCAQCYGPKIQCSIEKCVDKCNNEFDFNGDCQACMMQTCNFATSCTPDKSAAAPVDASLLKELVTLAKTKDPVAEPAAVCVSNRPEMKSCGAECFSHSDVASCSADCLEQKGESSVCAQCYGPKIQCSIEKCVDKCNDEFDFNGDCQACMMQTCNFATSCTPDKSAPAPVDASLLKELAGLAKPKSGSDVLYP</sequence>
<gene>
    <name evidence="2" type="ORF">EVOR1521_LOCUS31173</name>
</gene>
<dbReference type="AlphaFoldDB" id="A0AA36JQ41"/>
<dbReference type="SUPFAM" id="SSF144129">
    <property type="entry name" value="Vanabin-like"/>
    <property type="match status" value="1"/>
</dbReference>
<evidence type="ECO:0000256" key="1">
    <source>
        <dbReference type="SAM" id="SignalP"/>
    </source>
</evidence>